<reference evidence="1" key="1">
    <citation type="submission" date="2022-10" db="EMBL/GenBank/DDBJ databases">
        <title>Culturing micro-colonial fungi from biological soil crusts in the Mojave desert and describing Neophaeococcomyces mojavensis, and introducing the new genera and species Taxawa tesnikishii.</title>
        <authorList>
            <person name="Kurbessoian T."/>
            <person name="Stajich J.E."/>
        </authorList>
    </citation>
    <scope>NUCLEOTIDE SEQUENCE</scope>
    <source>
        <strain evidence="1">JES_112</strain>
    </source>
</reference>
<dbReference type="EC" id="2.3.1.1" evidence="1"/>
<keyword evidence="2" id="KW-1185">Reference proteome</keyword>
<name>A0ACC2ZXM8_9EURO</name>
<evidence type="ECO:0000313" key="1">
    <source>
        <dbReference type="EMBL" id="KAJ9652408.1"/>
    </source>
</evidence>
<organism evidence="1 2">
    <name type="scientific">Neophaeococcomyces mojaviensis</name>
    <dbReference type="NCBI Taxonomy" id="3383035"/>
    <lineage>
        <taxon>Eukaryota</taxon>
        <taxon>Fungi</taxon>
        <taxon>Dikarya</taxon>
        <taxon>Ascomycota</taxon>
        <taxon>Pezizomycotina</taxon>
        <taxon>Eurotiomycetes</taxon>
        <taxon>Chaetothyriomycetidae</taxon>
        <taxon>Chaetothyriales</taxon>
        <taxon>Chaetothyriales incertae sedis</taxon>
        <taxon>Neophaeococcomyces</taxon>
    </lineage>
</organism>
<proteinExistence type="predicted"/>
<protein>
    <submittedName>
        <fullName evidence="1">Amino-acid acetyltransferase, mitochondrial</fullName>
        <ecNumber evidence="1">2.3.1.1</ecNumber>
    </submittedName>
</protein>
<keyword evidence="1" id="KW-0808">Transferase</keyword>
<evidence type="ECO:0000313" key="2">
    <source>
        <dbReference type="Proteomes" id="UP001172386"/>
    </source>
</evidence>
<dbReference type="Proteomes" id="UP001172386">
    <property type="component" value="Unassembled WGS sequence"/>
</dbReference>
<comment type="caution">
    <text evidence="1">The sequence shown here is derived from an EMBL/GenBank/DDBJ whole genome shotgun (WGS) entry which is preliminary data.</text>
</comment>
<accession>A0ACC2ZXM8</accession>
<keyword evidence="1" id="KW-0012">Acyltransferase</keyword>
<dbReference type="EMBL" id="JAPDRQ010000200">
    <property type="protein sequence ID" value="KAJ9652408.1"/>
    <property type="molecule type" value="Genomic_DNA"/>
</dbReference>
<sequence length="646" mass="71602">MTSKLPCCEGQQLYRQLHRRATSVELPHKRCRLDKWAHRRYASAAAAVDNRPNGRVQYAENIAKSPLGQQAKQKEADREFFADLLSSAATKRDAKAYLTRLKSPAKTKPLPTRTKIPGSYVNLGNLFPGSRAAEQSPVFSQSPVVEAEFAEEETLHVALVKIRDVARLPESLLLGIGETLAQLNRLSISPCVIVESNTVNSRAELGEEVDSLIAAINAYGESVARRVDNVFTTTQAAQVRVAQRRLLLRPLKLGQIPVLATVAFNEDDQAMTIVPANETMLAITKEFAGLNIGTAPNDHRSTSSAIQQMQKQVALDRIITIDSAGGIPNKNPAEGSHVFLNLEQEYETLRGDLQSGPSNRTAVMHLSNLELLHQCLRFLPPSSSGLMTTYAEAANSSRVVEESAVRNVGTRRQKNALIHNLLTDKPAYSSSLPSGRLQHESNNKVLSVSHSSFVKRGMPLTILPDPALEPWTPTSPKLKLTDPRIDLSRLVHLIEDSFNRELDVEDYLRRVNDRVAGVIIAGEYEGGALLTWETPPDSPDSEPVPYLDKFAVLKRSQGAGGVADIVFNAMVQTCFPNGVCWRSRKDNPVNKWYFERSRGTWKIPDMNWTMFWTTPGVELHGSRFKEYESVCRGVVPSWADKKKIAD</sequence>
<gene>
    <name evidence="1" type="primary">ARG2</name>
    <name evidence="1" type="ORF">H2198_008329</name>
</gene>